<dbReference type="Proteomes" id="UP001190700">
    <property type="component" value="Unassembled WGS sequence"/>
</dbReference>
<reference evidence="3 4" key="1">
    <citation type="journal article" date="2015" name="Genome Biol. Evol.">
        <title>Comparative Genomics of a Bacterivorous Green Alga Reveals Evolutionary Causalities and Consequences of Phago-Mixotrophic Mode of Nutrition.</title>
        <authorList>
            <person name="Burns J.A."/>
            <person name="Paasch A."/>
            <person name="Narechania A."/>
            <person name="Kim E."/>
        </authorList>
    </citation>
    <scope>NUCLEOTIDE SEQUENCE [LARGE SCALE GENOMIC DNA]</scope>
    <source>
        <strain evidence="3 4">PLY_AMNH</strain>
    </source>
</reference>
<keyword evidence="1" id="KW-0175">Coiled coil</keyword>
<sequence>MGSGQSTSKPASKPKKNPFEDNDEAVEVPTPRPSHLTKLKSFFEPKKKAVAEDEEGEYGGIPYTGIDPEQLREAEDRVQKLEMQLDEMQSALTSKTVHSSQIQKENEELKEHIKLFEEQKLELTAELDTVKSEPTGGMYSLQDAEDVVIVSNHIGRNMAEQLQKYLHRSCAGWATGVVNCSTHGLEEVERRAVCARVAVVVVLSLGALQDAGCVLALALSEAETHYGYPHNQRILIIHQVEGFPFPPYEQLPKAPSGEVVKAFDQPAVPYISMHSETGFKQITHRLCDRGAASAAPGSPREVLAESGRGGQLPSKALPELGESAFAAYAVLQEVVPPVHLQMCQKKTRVMWSFKHASAQRDVNRLHQVLQRKFVVWLEPGDMDLVEGGREAHYRKLIYRTKQAHTLLVYLTFGFLESQACMLQLITAVAHAMHIVWARDFMFQLPDDVDMEGSAVHALLQRILAEHSGEFLDHADLEMRVLEVLRSNSGSCLIFHPDLFDPFMLRLGTDPLPK</sequence>
<dbReference type="AlphaFoldDB" id="A0AAE0L969"/>
<gene>
    <name evidence="3" type="ORF">CYMTET_15270</name>
</gene>
<evidence type="ECO:0000313" key="3">
    <source>
        <dbReference type="EMBL" id="KAK3276678.1"/>
    </source>
</evidence>
<keyword evidence="4" id="KW-1185">Reference proteome</keyword>
<organism evidence="3 4">
    <name type="scientific">Cymbomonas tetramitiformis</name>
    <dbReference type="NCBI Taxonomy" id="36881"/>
    <lineage>
        <taxon>Eukaryota</taxon>
        <taxon>Viridiplantae</taxon>
        <taxon>Chlorophyta</taxon>
        <taxon>Pyramimonadophyceae</taxon>
        <taxon>Pyramimonadales</taxon>
        <taxon>Pyramimonadaceae</taxon>
        <taxon>Cymbomonas</taxon>
    </lineage>
</organism>
<evidence type="ECO:0000256" key="1">
    <source>
        <dbReference type="SAM" id="Coils"/>
    </source>
</evidence>
<feature type="compositionally biased region" description="Polar residues" evidence="2">
    <location>
        <begin position="1"/>
        <end position="10"/>
    </location>
</feature>
<feature type="coiled-coil region" evidence="1">
    <location>
        <begin position="71"/>
        <end position="133"/>
    </location>
</feature>
<feature type="region of interest" description="Disordered" evidence="2">
    <location>
        <begin position="1"/>
        <end position="36"/>
    </location>
</feature>
<dbReference type="EMBL" id="LGRX02006435">
    <property type="protein sequence ID" value="KAK3276678.1"/>
    <property type="molecule type" value="Genomic_DNA"/>
</dbReference>
<comment type="caution">
    <text evidence="3">The sequence shown here is derived from an EMBL/GenBank/DDBJ whole genome shotgun (WGS) entry which is preliminary data.</text>
</comment>
<evidence type="ECO:0000256" key="2">
    <source>
        <dbReference type="SAM" id="MobiDB-lite"/>
    </source>
</evidence>
<evidence type="ECO:0000313" key="4">
    <source>
        <dbReference type="Proteomes" id="UP001190700"/>
    </source>
</evidence>
<feature type="region of interest" description="Disordered" evidence="2">
    <location>
        <begin position="290"/>
        <end position="309"/>
    </location>
</feature>
<protein>
    <recommendedName>
        <fullName evidence="5">TIR domain-containing protein</fullName>
    </recommendedName>
</protein>
<name>A0AAE0L969_9CHLO</name>
<proteinExistence type="predicted"/>
<evidence type="ECO:0008006" key="5">
    <source>
        <dbReference type="Google" id="ProtNLM"/>
    </source>
</evidence>
<accession>A0AAE0L969</accession>